<evidence type="ECO:0000259" key="2">
    <source>
        <dbReference type="Pfam" id="PF13408"/>
    </source>
</evidence>
<feature type="non-terminal residue" evidence="3">
    <location>
        <position position="1"/>
    </location>
</feature>
<dbReference type="Proteomes" id="UP000325255">
    <property type="component" value="Unassembled WGS sequence"/>
</dbReference>
<protein>
    <submittedName>
        <fullName evidence="3">Recombinase family protein</fullName>
    </submittedName>
</protein>
<organism evidence="3 4">
    <name type="scientific">Rhodovastum atsumiense</name>
    <dbReference type="NCBI Taxonomy" id="504468"/>
    <lineage>
        <taxon>Bacteria</taxon>
        <taxon>Pseudomonadati</taxon>
        <taxon>Pseudomonadota</taxon>
        <taxon>Alphaproteobacteria</taxon>
        <taxon>Acetobacterales</taxon>
        <taxon>Acetobacteraceae</taxon>
        <taxon>Rhodovastum</taxon>
    </lineage>
</organism>
<comment type="caution">
    <text evidence="3">The sequence shown here is derived from an EMBL/GenBank/DDBJ whole genome shotgun (WGS) entry which is preliminary data.</text>
</comment>
<dbReference type="GO" id="GO:0000150">
    <property type="term" value="F:DNA strand exchange activity"/>
    <property type="evidence" value="ECO:0007669"/>
    <property type="project" value="InterPro"/>
</dbReference>
<dbReference type="Pfam" id="PF07508">
    <property type="entry name" value="Recombinase"/>
    <property type="match status" value="1"/>
</dbReference>
<evidence type="ECO:0000259" key="1">
    <source>
        <dbReference type="Pfam" id="PF07508"/>
    </source>
</evidence>
<dbReference type="PANTHER" id="PTHR30461">
    <property type="entry name" value="DNA-INVERTASE FROM LAMBDOID PROPHAGE"/>
    <property type="match status" value="1"/>
</dbReference>
<keyword evidence="4" id="KW-1185">Reference proteome</keyword>
<dbReference type="InterPro" id="IPR025827">
    <property type="entry name" value="Zn_ribbon_recom_dom"/>
</dbReference>
<dbReference type="PANTHER" id="PTHR30461:SF23">
    <property type="entry name" value="DNA RECOMBINASE-RELATED"/>
    <property type="match status" value="1"/>
</dbReference>
<dbReference type="OrthoDB" id="7475655at2"/>
<sequence>SVGKLLRSFRHRGLAVPRLDRFGEVVWRTPTDSIISRILKNPAYAGAFVYGRTRSCGATYANGKTITTRRPMEEWKVIVKDRYPAYIGWADFERIQAMLRDNHAEYVRNRTRGVPRDGAALLQGIVWCGRCGHKMAVEYKNANRYVCNFLQRSQGGPLCQHLPADPIDAQVVAAFFATVSQEELEAWQRAQDTRRQTEDALDRAEAQQVERLRYQALLAERQFNRVDPDNRLVASELEHRWEAALRELREAEEALTLHRASRTQPDALTSEERDNFLALGSQLPAIWHQAGMDRSQKKALLRCLIEKVILHRTSPERIDIRIVWRGGEVSEAQVEPKVYALHALSRAADMQARMLELARQGLTDAEVANVLTSEGYRSPRCHHVLARTVQVFRQRHRVLRGASRTHPRHIPGWLTMSELARRLQVSRGWIEHHVRNGTIVIVRDVAAKRYLFPDTKKTIDVLKKLRLGKIDHINFVTSTSK</sequence>
<gene>
    <name evidence="3" type="ORF">F1189_31840</name>
</gene>
<name>A0A5M6II67_9PROT</name>
<proteinExistence type="predicted"/>
<evidence type="ECO:0000313" key="3">
    <source>
        <dbReference type="EMBL" id="KAA5607842.1"/>
    </source>
</evidence>
<evidence type="ECO:0000313" key="4">
    <source>
        <dbReference type="Proteomes" id="UP000325255"/>
    </source>
</evidence>
<dbReference type="InterPro" id="IPR038109">
    <property type="entry name" value="DNA_bind_recomb_sf"/>
</dbReference>
<dbReference type="Pfam" id="PF13408">
    <property type="entry name" value="Zn_ribbon_recom"/>
    <property type="match status" value="1"/>
</dbReference>
<dbReference type="EMBL" id="VWPK01000157">
    <property type="protein sequence ID" value="KAA5607842.1"/>
    <property type="molecule type" value="Genomic_DNA"/>
</dbReference>
<reference evidence="3 4" key="1">
    <citation type="submission" date="2019-09" db="EMBL/GenBank/DDBJ databases">
        <title>Genome sequence of Rhodovastum atsumiense, a diverse member of the Acetobacteraceae family of non-sulfur purple photosynthetic bacteria.</title>
        <authorList>
            <person name="Meyer T."/>
            <person name="Kyndt J."/>
        </authorList>
    </citation>
    <scope>NUCLEOTIDE SEQUENCE [LARGE SCALE GENOMIC DNA]</scope>
    <source>
        <strain evidence="3 4">DSM 21279</strain>
    </source>
</reference>
<feature type="domain" description="Recombinase zinc beta ribbon" evidence="2">
    <location>
        <begin position="121"/>
        <end position="174"/>
    </location>
</feature>
<accession>A0A5M6II67</accession>
<feature type="domain" description="Recombinase" evidence="1">
    <location>
        <begin position="12"/>
        <end position="102"/>
    </location>
</feature>
<dbReference type="InterPro" id="IPR050639">
    <property type="entry name" value="SSR_resolvase"/>
</dbReference>
<dbReference type="RefSeq" id="WP_150045865.1">
    <property type="nucleotide sequence ID" value="NZ_VWPK01000157.1"/>
</dbReference>
<dbReference type="Gene3D" id="3.90.1750.20">
    <property type="entry name" value="Putative Large Serine Recombinase, Chain B, Domain 2"/>
    <property type="match status" value="1"/>
</dbReference>
<dbReference type="InterPro" id="IPR011109">
    <property type="entry name" value="DNA_bind_recombinase_dom"/>
</dbReference>
<dbReference type="GO" id="GO:0003677">
    <property type="term" value="F:DNA binding"/>
    <property type="evidence" value="ECO:0007669"/>
    <property type="project" value="InterPro"/>
</dbReference>
<dbReference type="AlphaFoldDB" id="A0A5M6II67"/>